<sequence length="570" mass="64292">MTLFDFDRVPFSHYQRFTTLSMVRGQCGEHQCYLRYVAGGDERPSLGRLCKLEFLSEDGSELTPQFSLSPHRLDVELFADEQKRGDISFCIGNGEVLHLKGQRASVRFALEDSRYDYAFQHPSGEQCIVAAGENLRLTPFASKGNATVEGNWRRDHADNVALTFSGERFEGGIILHRRLCPDIAKTSFEDVQAASQQAFAEWHGKQHQSEAEKLATYLLWANTVPAEGTLTHPATYMSKNHMINIWSWDNAFSAIGLAGIDPELAFSQFAAIYEWQDNSGLLPDFVHDVGASFAFTKPPVHGWAISHILETYRGSFTSDQLVYLREKMERQLSYWLTHTRANPQELPSYFHGNDSGWDNASFFDHGGPVIGPDLPTFLCLTAKCIAQLHRKAEAPEVASKFDQISTDLRDLMIKQLWNGKTFEFRKSAQPELILPDTSLAQFMPLLLGSDLPREIAEKLLERFNSLGFLTEWGPATEHPQSTYYEADGYWRGPIWAPTTLLIFDGLCQQGEIRLAHELAKRFMRTCEASGMAENFDALTGDGLRDKAFAWTSAVYLRFQDVLSKAQLTPA</sequence>
<dbReference type="AlphaFoldDB" id="A0A1I7CTF2"/>
<dbReference type="InterPro" id="IPR012341">
    <property type="entry name" value="6hp_glycosidase-like_sf"/>
</dbReference>
<dbReference type="InterPro" id="IPR008928">
    <property type="entry name" value="6-hairpin_glycosidase_sf"/>
</dbReference>
<dbReference type="PANTHER" id="PTHR10412">
    <property type="entry name" value="MANNOSYL-OLIGOSACCHARIDE GLUCOSIDASE"/>
    <property type="match status" value="1"/>
</dbReference>
<evidence type="ECO:0000313" key="5">
    <source>
        <dbReference type="EMBL" id="SFU02659.1"/>
    </source>
</evidence>
<dbReference type="Proteomes" id="UP000183371">
    <property type="component" value="Unassembled WGS sequence"/>
</dbReference>
<keyword evidence="3" id="KW-0326">Glycosidase</keyword>
<comment type="similarity">
    <text evidence="1">Belongs to the glycosyl hydrolase 63 family.</text>
</comment>
<evidence type="ECO:0000256" key="2">
    <source>
        <dbReference type="ARBA" id="ARBA00022801"/>
    </source>
</evidence>
<evidence type="ECO:0000256" key="3">
    <source>
        <dbReference type="ARBA" id="ARBA00023295"/>
    </source>
</evidence>
<keyword evidence="2" id="KW-0378">Hydrolase</keyword>
<evidence type="ECO:0000256" key="1">
    <source>
        <dbReference type="ARBA" id="ARBA00010833"/>
    </source>
</evidence>
<keyword evidence="6" id="KW-1185">Reference proteome</keyword>
<feature type="domain" description="Mannosylglycerate hydrolase MGH1-like glycoside hydrolase" evidence="4">
    <location>
        <begin position="244"/>
        <end position="551"/>
    </location>
</feature>
<dbReference type="SUPFAM" id="SSF48208">
    <property type="entry name" value="Six-hairpin glycosidases"/>
    <property type="match status" value="1"/>
</dbReference>
<dbReference type="PANTHER" id="PTHR10412:SF11">
    <property type="entry name" value="MANNOSYL-OLIGOSACCHARIDE GLUCOSIDASE"/>
    <property type="match status" value="1"/>
</dbReference>
<gene>
    <name evidence="5" type="ORF">SAMN05444141_106401</name>
</gene>
<protein>
    <submittedName>
        <fullName evidence="5">Glycogen debranching enzyme (Alpha-1,6-glucosidase)</fullName>
    </submittedName>
</protein>
<evidence type="ECO:0000313" key="6">
    <source>
        <dbReference type="Proteomes" id="UP000183371"/>
    </source>
</evidence>
<reference evidence="6" key="1">
    <citation type="submission" date="2016-10" db="EMBL/GenBank/DDBJ databases">
        <authorList>
            <person name="Varghese N."/>
            <person name="Submissions S."/>
        </authorList>
    </citation>
    <scope>NUCLEOTIDE SEQUENCE [LARGE SCALE GENOMIC DNA]</scope>
    <source>
        <strain evidence="6">DSM 17465</strain>
    </source>
</reference>
<dbReference type="EMBL" id="FPBD01000006">
    <property type="protein sequence ID" value="SFU02659.1"/>
    <property type="molecule type" value="Genomic_DNA"/>
</dbReference>
<dbReference type="Gene3D" id="1.50.10.10">
    <property type="match status" value="1"/>
</dbReference>
<dbReference type="Pfam" id="PF22422">
    <property type="entry name" value="MGH1-like_GH"/>
    <property type="match status" value="1"/>
</dbReference>
<dbReference type="RefSeq" id="WP_083417183.1">
    <property type="nucleotide sequence ID" value="NZ_FPBD01000006.1"/>
</dbReference>
<dbReference type="GO" id="GO:0009311">
    <property type="term" value="P:oligosaccharide metabolic process"/>
    <property type="evidence" value="ECO:0007669"/>
    <property type="project" value="InterPro"/>
</dbReference>
<organism evidence="5 6">
    <name type="scientific">Pseudovibrio denitrificans</name>
    <dbReference type="NCBI Taxonomy" id="258256"/>
    <lineage>
        <taxon>Bacteria</taxon>
        <taxon>Pseudomonadati</taxon>
        <taxon>Pseudomonadota</taxon>
        <taxon>Alphaproteobacteria</taxon>
        <taxon>Hyphomicrobiales</taxon>
        <taxon>Stappiaceae</taxon>
        <taxon>Pseudovibrio</taxon>
    </lineage>
</organism>
<dbReference type="InterPro" id="IPR054491">
    <property type="entry name" value="MGH1-like_GH"/>
</dbReference>
<evidence type="ECO:0000259" key="4">
    <source>
        <dbReference type="Pfam" id="PF22422"/>
    </source>
</evidence>
<accession>A0A1I7CTF2</accession>
<proteinExistence type="inferred from homology"/>
<dbReference type="GO" id="GO:0004573">
    <property type="term" value="F:Glc3Man9GlcNAc2 oligosaccharide glucosidase activity"/>
    <property type="evidence" value="ECO:0007669"/>
    <property type="project" value="InterPro"/>
</dbReference>
<dbReference type="InterPro" id="IPR004888">
    <property type="entry name" value="Glycoside_hydrolase_63"/>
</dbReference>
<dbReference type="GO" id="GO:0006487">
    <property type="term" value="P:protein N-linked glycosylation"/>
    <property type="evidence" value="ECO:0007669"/>
    <property type="project" value="TreeGrafter"/>
</dbReference>
<name>A0A1I7CTF2_9HYPH</name>